<accession>A0AC35UB13</accession>
<organism evidence="1 2">
    <name type="scientific">Rhabditophanes sp. KR3021</name>
    <dbReference type="NCBI Taxonomy" id="114890"/>
    <lineage>
        <taxon>Eukaryota</taxon>
        <taxon>Metazoa</taxon>
        <taxon>Ecdysozoa</taxon>
        <taxon>Nematoda</taxon>
        <taxon>Chromadorea</taxon>
        <taxon>Rhabditida</taxon>
        <taxon>Tylenchina</taxon>
        <taxon>Panagrolaimomorpha</taxon>
        <taxon>Strongyloidoidea</taxon>
        <taxon>Alloionematidae</taxon>
        <taxon>Rhabditophanes</taxon>
    </lineage>
</organism>
<protein>
    <submittedName>
        <fullName evidence="2">Uncharacterized protein</fullName>
    </submittedName>
</protein>
<dbReference type="Proteomes" id="UP000095286">
    <property type="component" value="Unplaced"/>
</dbReference>
<sequence>MGDGKIQKQDEEDECEYEEATMILTLDGKYDINLIKAAITKNDYTLRSNGAGKHVVQFGHSIFPATYELACGSDIIFPINRVDDESGSLGTPIVSDIRLHGLKTANPTMISESKG</sequence>
<proteinExistence type="predicted"/>
<reference evidence="2" key="1">
    <citation type="submission" date="2016-11" db="UniProtKB">
        <authorList>
            <consortium name="WormBaseParasite"/>
        </authorList>
    </citation>
    <scope>IDENTIFICATION</scope>
    <source>
        <strain evidence="2">KR3021</strain>
    </source>
</reference>
<evidence type="ECO:0000313" key="1">
    <source>
        <dbReference type="Proteomes" id="UP000095286"/>
    </source>
</evidence>
<name>A0AC35UB13_9BILA</name>
<evidence type="ECO:0000313" key="2">
    <source>
        <dbReference type="WBParaSite" id="RSKR_0000924900.1"/>
    </source>
</evidence>
<dbReference type="WBParaSite" id="RSKR_0000924900.1">
    <property type="protein sequence ID" value="RSKR_0000924900.1"/>
    <property type="gene ID" value="RSKR_0000924900"/>
</dbReference>